<keyword evidence="8" id="KW-1185">Reference proteome</keyword>
<dbReference type="Pfam" id="PF00084">
    <property type="entry name" value="Sushi"/>
    <property type="match status" value="1"/>
</dbReference>
<reference evidence="8" key="1">
    <citation type="submission" date="2015-02" db="EMBL/GenBank/DDBJ databases">
        <title>Genome sequencing for Strongylocentrotus purpuratus.</title>
        <authorList>
            <person name="Murali S."/>
            <person name="Liu Y."/>
            <person name="Vee V."/>
            <person name="English A."/>
            <person name="Wang M."/>
            <person name="Skinner E."/>
            <person name="Han Y."/>
            <person name="Muzny D.M."/>
            <person name="Worley K.C."/>
            <person name="Gibbs R.A."/>
        </authorList>
    </citation>
    <scope>NUCLEOTIDE SEQUENCE</scope>
</reference>
<feature type="signal peptide" evidence="5">
    <location>
        <begin position="1"/>
        <end position="21"/>
    </location>
</feature>
<protein>
    <recommendedName>
        <fullName evidence="6">Sushi domain-containing protein</fullName>
    </recommendedName>
</protein>
<dbReference type="InterPro" id="IPR000436">
    <property type="entry name" value="Sushi_SCR_CCP_dom"/>
</dbReference>
<evidence type="ECO:0000313" key="7">
    <source>
        <dbReference type="EnsemblMetazoa" id="XP_003729029"/>
    </source>
</evidence>
<dbReference type="PANTHER" id="PTHR45785:SF2">
    <property type="entry name" value="COMPLEMENT FACTOR H-RELATED"/>
    <property type="match status" value="1"/>
</dbReference>
<sequence length="316" mass="34443">MEAHFRICFLFVVFGFLGVNAQVCDISALSIDPMLLIDGVTPVGPYSAYTLIFFTCTSTYMSNLPEFNMCQGSDTWMTSPEDYTCSAPCSADEWSSFTATVTSGQYITTDNAYEHNTVISLSCAEGSIEGSDIITCQDGSWIPSRQSIRCNLCGTTGLSLAPMLLIDDVIPAPSYPIFDLISVSCQTTYMSKFGNFNMCLESGWITPLQDYECLAPCDPGTWSSVDASVIIGQYFASNNVYEHNTILEFSCSAGSLEGPAITACQNGAWSPATDSVQCKQPCDSRSLLSRQELTITVMLLTLPVCTHLIHFHQLLV</sequence>
<evidence type="ECO:0000256" key="5">
    <source>
        <dbReference type="SAM" id="SignalP"/>
    </source>
</evidence>
<feature type="domain" description="Sushi" evidence="6">
    <location>
        <begin position="24"/>
        <end position="85"/>
    </location>
</feature>
<organism evidence="7 8">
    <name type="scientific">Strongylocentrotus purpuratus</name>
    <name type="common">Purple sea urchin</name>
    <dbReference type="NCBI Taxonomy" id="7668"/>
    <lineage>
        <taxon>Eukaryota</taxon>
        <taxon>Metazoa</taxon>
        <taxon>Echinodermata</taxon>
        <taxon>Eleutherozoa</taxon>
        <taxon>Echinozoa</taxon>
        <taxon>Echinoidea</taxon>
        <taxon>Euechinoidea</taxon>
        <taxon>Echinacea</taxon>
        <taxon>Camarodonta</taxon>
        <taxon>Echinidea</taxon>
        <taxon>Strongylocentrotidae</taxon>
        <taxon>Strongylocentrotus</taxon>
    </lineage>
</organism>
<proteinExistence type="predicted"/>
<dbReference type="AlphaFoldDB" id="A0A7M7GM87"/>
<feature type="domain" description="Sushi" evidence="6">
    <location>
        <begin position="217"/>
        <end position="278"/>
    </location>
</feature>
<comment type="subcellular location">
    <subcellularLocation>
        <location evidence="1">Virion</location>
    </subcellularLocation>
</comment>
<dbReference type="SMART" id="SM00032">
    <property type="entry name" value="CCP"/>
    <property type="match status" value="3"/>
</dbReference>
<keyword evidence="3 5" id="KW-0732">Signal</keyword>
<dbReference type="InterPro" id="IPR035976">
    <property type="entry name" value="Sushi/SCR/CCP_sf"/>
</dbReference>
<evidence type="ECO:0000256" key="1">
    <source>
        <dbReference type="ARBA" id="ARBA00004328"/>
    </source>
</evidence>
<dbReference type="Proteomes" id="UP000007110">
    <property type="component" value="Unassembled WGS sequence"/>
</dbReference>
<dbReference type="OrthoDB" id="10248091at2759"/>
<dbReference type="PANTHER" id="PTHR45785">
    <property type="entry name" value="COMPLEMENT FACTOR H-RELATED"/>
    <property type="match status" value="1"/>
</dbReference>
<reference evidence="7" key="2">
    <citation type="submission" date="2021-01" db="UniProtKB">
        <authorList>
            <consortium name="EnsemblMetazoa"/>
        </authorList>
    </citation>
    <scope>IDENTIFICATION</scope>
</reference>
<keyword evidence="4" id="KW-1015">Disulfide bond</keyword>
<evidence type="ECO:0000259" key="6">
    <source>
        <dbReference type="SMART" id="SM00032"/>
    </source>
</evidence>
<dbReference type="KEGG" id="spu:100889968"/>
<dbReference type="EnsemblMetazoa" id="XM_003728981">
    <property type="protein sequence ID" value="XP_003729029"/>
    <property type="gene ID" value="LOC100889968"/>
</dbReference>
<feature type="chain" id="PRO_5029493761" description="Sushi domain-containing protein" evidence="5">
    <location>
        <begin position="22"/>
        <end position="316"/>
    </location>
</feature>
<dbReference type="Gene3D" id="2.10.70.10">
    <property type="entry name" value="Complement Module, domain 1"/>
    <property type="match status" value="2"/>
</dbReference>
<dbReference type="SUPFAM" id="SSF57535">
    <property type="entry name" value="Complement control module/SCR domain"/>
    <property type="match status" value="2"/>
</dbReference>
<dbReference type="GeneID" id="100889968"/>
<name>A0A7M7GM87_STRPU</name>
<evidence type="ECO:0000256" key="2">
    <source>
        <dbReference type="ARBA" id="ARBA00022659"/>
    </source>
</evidence>
<accession>A0A7M7GM87</accession>
<evidence type="ECO:0000256" key="3">
    <source>
        <dbReference type="ARBA" id="ARBA00022729"/>
    </source>
</evidence>
<keyword evidence="2" id="KW-0768">Sushi</keyword>
<feature type="domain" description="Sushi" evidence="6">
    <location>
        <begin position="97"/>
        <end position="150"/>
    </location>
</feature>
<evidence type="ECO:0000256" key="4">
    <source>
        <dbReference type="ARBA" id="ARBA00023157"/>
    </source>
</evidence>
<dbReference type="RefSeq" id="XP_003729029.2">
    <property type="nucleotide sequence ID" value="XM_003728981.3"/>
</dbReference>
<evidence type="ECO:0000313" key="8">
    <source>
        <dbReference type="Proteomes" id="UP000007110"/>
    </source>
</evidence>
<dbReference type="InParanoid" id="A0A7M7GM87"/>
<dbReference type="InterPro" id="IPR051503">
    <property type="entry name" value="ComplSys_Reg/VirEntry_Med"/>
</dbReference>